<reference evidence="5 6" key="1">
    <citation type="submission" date="2016-07" db="EMBL/GenBank/DDBJ databases">
        <title>Genome analysis of Sphingobacterium siyangense T12B17.</title>
        <authorList>
            <person name="Xu D."/>
            <person name="Su Y."/>
            <person name="Zheng S."/>
        </authorList>
    </citation>
    <scope>NUCLEOTIDE SEQUENCE [LARGE SCALE GENOMIC DNA]</scope>
    <source>
        <strain evidence="5 6">T12B17</strain>
    </source>
</reference>
<dbReference type="Pfam" id="PF12833">
    <property type="entry name" value="HTH_18"/>
    <property type="match status" value="1"/>
</dbReference>
<gene>
    <name evidence="5" type="ORF">BCY89_17960</name>
</gene>
<dbReference type="PROSITE" id="PS01124">
    <property type="entry name" value="HTH_ARAC_FAMILY_2"/>
    <property type="match status" value="1"/>
</dbReference>
<keyword evidence="1" id="KW-0805">Transcription regulation</keyword>
<proteinExistence type="predicted"/>
<dbReference type="PANTHER" id="PTHR43280">
    <property type="entry name" value="ARAC-FAMILY TRANSCRIPTIONAL REGULATOR"/>
    <property type="match status" value="1"/>
</dbReference>
<organism evidence="5 6">
    <name type="scientific">Sphingobacterium siyangense</name>
    <dbReference type="NCBI Taxonomy" id="459529"/>
    <lineage>
        <taxon>Bacteria</taxon>
        <taxon>Pseudomonadati</taxon>
        <taxon>Bacteroidota</taxon>
        <taxon>Sphingobacteriia</taxon>
        <taxon>Sphingobacteriales</taxon>
        <taxon>Sphingobacteriaceae</taxon>
        <taxon>Sphingobacterium</taxon>
    </lineage>
</organism>
<evidence type="ECO:0000256" key="2">
    <source>
        <dbReference type="ARBA" id="ARBA00023125"/>
    </source>
</evidence>
<dbReference type="InterPro" id="IPR037923">
    <property type="entry name" value="HTH-like"/>
</dbReference>
<evidence type="ECO:0000313" key="5">
    <source>
        <dbReference type="EMBL" id="RKF30826.1"/>
    </source>
</evidence>
<dbReference type="PANTHER" id="PTHR43280:SF32">
    <property type="entry name" value="TRANSCRIPTIONAL REGULATORY PROTEIN"/>
    <property type="match status" value="1"/>
</dbReference>
<keyword evidence="2" id="KW-0238">DNA-binding</keyword>
<protein>
    <recommendedName>
        <fullName evidence="4">HTH araC/xylS-type domain-containing protein</fullName>
    </recommendedName>
</protein>
<name>A0A420FD68_9SPHI</name>
<dbReference type="GO" id="GO:0043565">
    <property type="term" value="F:sequence-specific DNA binding"/>
    <property type="evidence" value="ECO:0007669"/>
    <property type="project" value="InterPro"/>
</dbReference>
<dbReference type="RefSeq" id="WP_120336263.1">
    <property type="nucleotide sequence ID" value="NZ_DAMBKY010000001.1"/>
</dbReference>
<dbReference type="EMBL" id="MCAQ01000029">
    <property type="protein sequence ID" value="RKF30826.1"/>
    <property type="molecule type" value="Genomic_DNA"/>
</dbReference>
<dbReference type="InterPro" id="IPR009057">
    <property type="entry name" value="Homeodomain-like_sf"/>
</dbReference>
<keyword evidence="6" id="KW-1185">Reference proteome</keyword>
<dbReference type="SUPFAM" id="SSF46689">
    <property type="entry name" value="Homeodomain-like"/>
    <property type="match status" value="1"/>
</dbReference>
<dbReference type="SUPFAM" id="SSF51215">
    <property type="entry name" value="Regulatory protein AraC"/>
    <property type="match status" value="1"/>
</dbReference>
<dbReference type="SMART" id="SM00342">
    <property type="entry name" value="HTH_ARAC"/>
    <property type="match status" value="1"/>
</dbReference>
<evidence type="ECO:0000256" key="1">
    <source>
        <dbReference type="ARBA" id="ARBA00023015"/>
    </source>
</evidence>
<feature type="domain" description="HTH araC/xylS-type" evidence="4">
    <location>
        <begin position="185"/>
        <end position="283"/>
    </location>
</feature>
<dbReference type="Pfam" id="PF02311">
    <property type="entry name" value="AraC_binding"/>
    <property type="match status" value="1"/>
</dbReference>
<dbReference type="Gene3D" id="1.10.10.60">
    <property type="entry name" value="Homeodomain-like"/>
    <property type="match status" value="1"/>
</dbReference>
<keyword evidence="3" id="KW-0804">Transcription</keyword>
<comment type="caution">
    <text evidence="5">The sequence shown here is derived from an EMBL/GenBank/DDBJ whole genome shotgun (WGS) entry which is preliminary data.</text>
</comment>
<dbReference type="GO" id="GO:0003700">
    <property type="term" value="F:DNA-binding transcription factor activity"/>
    <property type="evidence" value="ECO:0007669"/>
    <property type="project" value="InterPro"/>
</dbReference>
<evidence type="ECO:0000259" key="4">
    <source>
        <dbReference type="PROSITE" id="PS01124"/>
    </source>
</evidence>
<accession>A0A420FD68</accession>
<dbReference type="InterPro" id="IPR018060">
    <property type="entry name" value="HTH_AraC"/>
</dbReference>
<dbReference type="Proteomes" id="UP000286402">
    <property type="component" value="Unassembled WGS sequence"/>
</dbReference>
<dbReference type="AlphaFoldDB" id="A0A420FD68"/>
<evidence type="ECO:0000256" key="3">
    <source>
        <dbReference type="ARBA" id="ARBA00023163"/>
    </source>
</evidence>
<evidence type="ECO:0000313" key="6">
    <source>
        <dbReference type="Proteomes" id="UP000286402"/>
    </source>
</evidence>
<dbReference type="InterPro" id="IPR003313">
    <property type="entry name" value="AraC-bd"/>
</dbReference>
<sequence>MRYFDFDDSKYGFPLAMDAHRFEDNTDLIFEAGPHTINFFEIMFFEQGNGVAYTNEKRIELCPGTILFASPNQIKQCDFDKNGVKGFHLIFKPEFLESFFQDKTLVYKLPYFYNYSFAPYIVAMEGDFELFKSMLSEIVFEIGAFRSDSPNMIRALLASILLRLDRLFRAFHHIANESANNNLLTRFKMLMEEHVNSNLNCNQYASLLKIHRNELNHKIKAYTGHSPITLLQHRKIQEIKQRLVLDEQSIAQIAFELHFSDPNNLSRFFKKLTGLSPSAYKQKMQNDSFS</sequence>